<reference evidence="1 2" key="1">
    <citation type="journal article" date="2019" name="Sci. Rep.">
        <title>Orb-weaving spider Araneus ventricosus genome elucidates the spidroin gene catalogue.</title>
        <authorList>
            <person name="Kono N."/>
            <person name="Nakamura H."/>
            <person name="Ohtoshi R."/>
            <person name="Moran D.A.P."/>
            <person name="Shinohara A."/>
            <person name="Yoshida Y."/>
            <person name="Fujiwara M."/>
            <person name="Mori M."/>
            <person name="Tomita M."/>
            <person name="Arakawa K."/>
        </authorList>
    </citation>
    <scope>NUCLEOTIDE SEQUENCE [LARGE SCALE GENOMIC DNA]</scope>
</reference>
<keyword evidence="2" id="KW-1185">Reference proteome</keyword>
<organism evidence="1 2">
    <name type="scientific">Araneus ventricosus</name>
    <name type="common">Orbweaver spider</name>
    <name type="synonym">Epeira ventricosa</name>
    <dbReference type="NCBI Taxonomy" id="182803"/>
    <lineage>
        <taxon>Eukaryota</taxon>
        <taxon>Metazoa</taxon>
        <taxon>Ecdysozoa</taxon>
        <taxon>Arthropoda</taxon>
        <taxon>Chelicerata</taxon>
        <taxon>Arachnida</taxon>
        <taxon>Araneae</taxon>
        <taxon>Araneomorphae</taxon>
        <taxon>Entelegynae</taxon>
        <taxon>Araneoidea</taxon>
        <taxon>Araneidae</taxon>
        <taxon>Araneus</taxon>
    </lineage>
</organism>
<proteinExistence type="predicted"/>
<dbReference type="EMBL" id="BGPR01037413">
    <property type="protein sequence ID" value="GBO12981.1"/>
    <property type="molecule type" value="Genomic_DNA"/>
</dbReference>
<comment type="caution">
    <text evidence="1">The sequence shown here is derived from an EMBL/GenBank/DDBJ whole genome shotgun (WGS) entry which is preliminary data.</text>
</comment>
<evidence type="ECO:0000313" key="2">
    <source>
        <dbReference type="Proteomes" id="UP000499080"/>
    </source>
</evidence>
<sequence>MTPPADRPCGLLILNRCLTFNDVVNLQVYLSADGLLPFITRLLCSVLCFLDVFFPDSCAECCNIPEEVFLSRQVFSRGNAMGLILHC</sequence>
<name>A0A4Y2ULH5_ARAVE</name>
<dbReference type="AlphaFoldDB" id="A0A4Y2ULH5"/>
<dbReference type="Proteomes" id="UP000499080">
    <property type="component" value="Unassembled WGS sequence"/>
</dbReference>
<protein>
    <submittedName>
        <fullName evidence="1">Uncharacterized protein</fullName>
    </submittedName>
</protein>
<gene>
    <name evidence="1" type="ORF">AVEN_229665_1</name>
</gene>
<accession>A0A4Y2ULH5</accession>
<evidence type="ECO:0000313" key="1">
    <source>
        <dbReference type="EMBL" id="GBO12981.1"/>
    </source>
</evidence>